<organism evidence="1">
    <name type="scientific">Zea mays</name>
    <name type="common">Maize</name>
    <dbReference type="NCBI Taxonomy" id="4577"/>
    <lineage>
        <taxon>Eukaryota</taxon>
        <taxon>Viridiplantae</taxon>
        <taxon>Streptophyta</taxon>
        <taxon>Embryophyta</taxon>
        <taxon>Tracheophyta</taxon>
        <taxon>Spermatophyta</taxon>
        <taxon>Magnoliopsida</taxon>
        <taxon>Liliopsida</taxon>
        <taxon>Poales</taxon>
        <taxon>Poaceae</taxon>
        <taxon>PACMAD clade</taxon>
        <taxon>Panicoideae</taxon>
        <taxon>Andropogonodae</taxon>
        <taxon>Andropogoneae</taxon>
        <taxon>Tripsacinae</taxon>
        <taxon>Zea</taxon>
    </lineage>
</organism>
<dbReference type="PANTHER" id="PTHR35730">
    <property type="entry name" value="KINETOCHORE PROTEIN SPC24 HOMOLOG-RELATED"/>
    <property type="match status" value="1"/>
</dbReference>
<gene>
    <name evidence="1" type="ORF">Zm00014a_033819</name>
</gene>
<comment type="caution">
    <text evidence="1">The sequence shown here is derived from an EMBL/GenBank/DDBJ whole genome shotgun (WGS) entry which is preliminary data.</text>
</comment>
<proteinExistence type="predicted"/>
<dbReference type="InterPro" id="IPR044951">
    <property type="entry name" value="SPC24-like"/>
</dbReference>
<protein>
    <submittedName>
        <fullName evidence="1">Uncharacterized protein</fullName>
    </submittedName>
</protein>
<evidence type="ECO:0000313" key="1">
    <source>
        <dbReference type="EMBL" id="PWZ45736.1"/>
    </source>
</evidence>
<dbReference type="EMBL" id="NCVQ01000002">
    <property type="protein sequence ID" value="PWZ45736.1"/>
    <property type="molecule type" value="Genomic_DNA"/>
</dbReference>
<reference evidence="1" key="1">
    <citation type="journal article" date="2018" name="Nat. Genet.">
        <title>Extensive intraspecific gene order and gene structural variations between Mo17 and other maize genomes.</title>
        <authorList>
            <person name="Sun S."/>
            <person name="Zhou Y."/>
            <person name="Chen J."/>
            <person name="Shi J."/>
            <person name="Zhao H."/>
            <person name="Zhao H."/>
            <person name="Song W."/>
            <person name="Zhang M."/>
            <person name="Cui Y."/>
            <person name="Dong X."/>
            <person name="Liu H."/>
            <person name="Ma X."/>
            <person name="Jiao Y."/>
            <person name="Wang B."/>
            <person name="Wei X."/>
            <person name="Stein J.C."/>
            <person name="Glaubitz J.C."/>
            <person name="Lu F."/>
            <person name="Yu G."/>
            <person name="Liang C."/>
            <person name="Fengler K."/>
            <person name="Li B."/>
            <person name="Rafalski A."/>
            <person name="Schnable P.S."/>
            <person name="Ware D.H."/>
            <person name="Buckler E.S."/>
            <person name="Lai J."/>
        </authorList>
    </citation>
    <scope>NUCLEOTIDE SEQUENCE [LARGE SCALE GENOMIC DNA]</scope>
    <source>
        <tissue evidence="1">Seedling</tissue>
    </source>
</reference>
<accession>A0A3L6GBI5</accession>
<dbReference type="AlphaFoldDB" id="A0A3L6GBI5"/>
<sequence length="71" mass="8457">MNTVLHDELDDLEIQRLSIKERKDAVKKKKNDTQKADDSNIVDQNRKKIEKFEFENTTPPVEICDELWKKI</sequence>
<dbReference type="GO" id="GO:0051983">
    <property type="term" value="P:regulation of chromosome segregation"/>
    <property type="evidence" value="ECO:0007669"/>
    <property type="project" value="InterPro"/>
</dbReference>
<dbReference type="PANTHER" id="PTHR35730:SF2">
    <property type="entry name" value="KINETOCHORE PROTEIN SPC24 HOMOLOG-RELATED"/>
    <property type="match status" value="1"/>
</dbReference>
<name>A0A3L6GBI5_MAIZE</name>
<dbReference type="Proteomes" id="UP000251960">
    <property type="component" value="Chromosome 10"/>
</dbReference>